<name>A0ABT9CX57_9PSED</name>
<keyword evidence="2" id="KW-0238">DNA-binding</keyword>
<comment type="caution">
    <text evidence="6">The sequence shown here is derived from an EMBL/GenBank/DDBJ whole genome shotgun (WGS) entry which is preliminary data.</text>
</comment>
<comment type="function">
    <text evidence="4">Regulatory protein of the TOL plasmid xyl operons. XylS activates the xylXYZLTEGFJQKIH operon required for the degradation of toluene, m-xylene and p-xylene.</text>
</comment>
<evidence type="ECO:0000256" key="4">
    <source>
        <dbReference type="ARBA" id="ARBA00037345"/>
    </source>
</evidence>
<dbReference type="RefSeq" id="WP_201019980.1">
    <property type="nucleotide sequence ID" value="NZ_JAUQOO010000029.1"/>
</dbReference>
<dbReference type="SMART" id="SM00342">
    <property type="entry name" value="HTH_ARAC"/>
    <property type="match status" value="1"/>
</dbReference>
<dbReference type="Gene3D" id="1.10.10.60">
    <property type="entry name" value="Homeodomain-like"/>
    <property type="match status" value="1"/>
</dbReference>
<dbReference type="InterPro" id="IPR018060">
    <property type="entry name" value="HTH_AraC"/>
</dbReference>
<evidence type="ECO:0000259" key="5">
    <source>
        <dbReference type="PROSITE" id="PS01124"/>
    </source>
</evidence>
<evidence type="ECO:0000256" key="1">
    <source>
        <dbReference type="ARBA" id="ARBA00023015"/>
    </source>
</evidence>
<evidence type="ECO:0000256" key="2">
    <source>
        <dbReference type="ARBA" id="ARBA00023125"/>
    </source>
</evidence>
<reference evidence="6 7" key="1">
    <citation type="submission" date="2023-07" db="EMBL/GenBank/DDBJ databases">
        <title>Identification of four novel Pseudomonas species associated with bacterial leaf spot of cucurbits.</title>
        <authorList>
            <person name="Fullem K.R."/>
        </authorList>
    </citation>
    <scope>NUCLEOTIDE SEQUENCE [LARGE SCALE GENOMIC DNA]</scope>
    <source>
        <strain evidence="6 7">KFB 138</strain>
    </source>
</reference>
<evidence type="ECO:0000313" key="7">
    <source>
        <dbReference type="Proteomes" id="UP001223016"/>
    </source>
</evidence>
<gene>
    <name evidence="6" type="ORF">Q6A51_25245</name>
</gene>
<evidence type="ECO:0000313" key="6">
    <source>
        <dbReference type="EMBL" id="MDO7930089.1"/>
    </source>
</evidence>
<dbReference type="PROSITE" id="PS01124">
    <property type="entry name" value="HTH_ARAC_FAMILY_2"/>
    <property type="match status" value="1"/>
</dbReference>
<dbReference type="PANTHER" id="PTHR46796">
    <property type="entry name" value="HTH-TYPE TRANSCRIPTIONAL ACTIVATOR RHAS-RELATED"/>
    <property type="match status" value="1"/>
</dbReference>
<feature type="domain" description="HTH araC/xylS-type" evidence="5">
    <location>
        <begin position="156"/>
        <end position="253"/>
    </location>
</feature>
<dbReference type="SUPFAM" id="SSF51215">
    <property type="entry name" value="Regulatory protein AraC"/>
    <property type="match status" value="1"/>
</dbReference>
<keyword evidence="3" id="KW-0804">Transcription</keyword>
<dbReference type="InterPro" id="IPR009057">
    <property type="entry name" value="Homeodomain-like_sf"/>
</dbReference>
<accession>A0ABT9CX57</accession>
<dbReference type="Proteomes" id="UP001223016">
    <property type="component" value="Unassembled WGS sequence"/>
</dbReference>
<dbReference type="SUPFAM" id="SSF46689">
    <property type="entry name" value="Homeodomain-like"/>
    <property type="match status" value="1"/>
</dbReference>
<dbReference type="InterPro" id="IPR037923">
    <property type="entry name" value="HTH-like"/>
</dbReference>
<keyword evidence="7" id="KW-1185">Reference proteome</keyword>
<dbReference type="PANTHER" id="PTHR46796:SF2">
    <property type="entry name" value="TRANSCRIPTIONAL REGULATORY PROTEIN"/>
    <property type="match status" value="1"/>
</dbReference>
<keyword evidence="1" id="KW-0805">Transcription regulation</keyword>
<dbReference type="Pfam" id="PF12833">
    <property type="entry name" value="HTH_18"/>
    <property type="match status" value="1"/>
</dbReference>
<organism evidence="6 7">
    <name type="scientific">Pseudomonas serbiensis</name>
    <dbReference type="NCBI Taxonomy" id="3064350"/>
    <lineage>
        <taxon>Bacteria</taxon>
        <taxon>Pseudomonadati</taxon>
        <taxon>Pseudomonadota</taxon>
        <taxon>Gammaproteobacteria</taxon>
        <taxon>Pseudomonadales</taxon>
        <taxon>Pseudomonadaceae</taxon>
        <taxon>Pseudomonas</taxon>
    </lineage>
</organism>
<dbReference type="EMBL" id="JAUQOO010000029">
    <property type="protein sequence ID" value="MDO7930089.1"/>
    <property type="molecule type" value="Genomic_DNA"/>
</dbReference>
<proteinExistence type="predicted"/>
<evidence type="ECO:0000256" key="3">
    <source>
        <dbReference type="ARBA" id="ARBA00023163"/>
    </source>
</evidence>
<dbReference type="Pfam" id="PF02311">
    <property type="entry name" value="AraC_binding"/>
    <property type="match status" value="1"/>
</dbReference>
<protein>
    <submittedName>
        <fullName evidence="6">AraC family transcriptional regulator</fullName>
    </submittedName>
</protein>
<sequence length="266" mass="29945">MTPIIEALSKRPFAECSLVSACNAEFPRHTHEEYVISANLSGRERIWYDGRSQEVLPGQVTLYNPMTVQSSRFCSAGARFISVHLDAAHVASVFGDTQGPLFDEGAFIDGALFKAIAALHAANDSSRREEAPYELLAELSRFRDQGSVIVELDVVSRVVEFMLDNLYEDIDLQDISAMAGLSKFHLVRSFKMVKSLAPMQFLKQLRLIEVRKRLRRGDAAARVATELYFYDQGHMCNSFRRVMGISPNRYASMFNNGLRTDELHIA</sequence>
<dbReference type="InterPro" id="IPR050204">
    <property type="entry name" value="AraC_XylS_family_regulators"/>
</dbReference>
<dbReference type="InterPro" id="IPR003313">
    <property type="entry name" value="AraC-bd"/>
</dbReference>